<dbReference type="AlphaFoldDB" id="A0A502GUS5"/>
<evidence type="ECO:0000256" key="2">
    <source>
        <dbReference type="ARBA" id="ARBA00022556"/>
    </source>
</evidence>
<dbReference type="PANTHER" id="PTHR43480">
    <property type="entry name" value="ACYL-[ACYL-CARRIER-PROTEIN]--UDP-N-ACETYLGLUCOSAMINE O-ACYLTRANSFERASE"/>
    <property type="match status" value="1"/>
</dbReference>
<evidence type="ECO:0000256" key="5">
    <source>
        <dbReference type="ARBA" id="ARBA00023315"/>
    </source>
</evidence>
<name>A0A502GUS5_9GAMM</name>
<gene>
    <name evidence="7" type="ORF">EAH77_01670</name>
</gene>
<dbReference type="InterPro" id="IPR029098">
    <property type="entry name" value="Acetyltransf_C"/>
</dbReference>
<organism evidence="7 8">
    <name type="scientific">Ewingella americana</name>
    <dbReference type="NCBI Taxonomy" id="41202"/>
    <lineage>
        <taxon>Bacteria</taxon>
        <taxon>Pseudomonadati</taxon>
        <taxon>Pseudomonadota</taxon>
        <taxon>Gammaproteobacteria</taxon>
        <taxon>Enterobacterales</taxon>
        <taxon>Yersiniaceae</taxon>
        <taxon>Ewingella</taxon>
    </lineage>
</organism>
<comment type="caution">
    <text evidence="7">The sequence shown here is derived from an EMBL/GenBank/DDBJ whole genome shotgun (WGS) entry which is preliminary data.</text>
</comment>
<dbReference type="NCBIfam" id="TIGR01852">
    <property type="entry name" value="lipid_A_lpxA"/>
    <property type="match status" value="1"/>
</dbReference>
<protein>
    <submittedName>
        <fullName evidence="7">Acyl-ACP--UDP-N-acetylglucosamine O-acyltransferase</fullName>
        <ecNumber evidence="7">2.3.1.129</ecNumber>
    </submittedName>
</protein>
<dbReference type="RefSeq" id="WP_140470062.1">
    <property type="nucleotide sequence ID" value="NZ_RCZD01000001.1"/>
</dbReference>
<dbReference type="SUPFAM" id="SSF51161">
    <property type="entry name" value="Trimeric LpxA-like enzymes"/>
    <property type="match status" value="1"/>
</dbReference>
<dbReference type="PANTHER" id="PTHR43480:SF1">
    <property type="entry name" value="ACYL-[ACYL-CARRIER-PROTEIN]--UDP-N-ACETYLGLUCOSAMINE O-ACYLTRANSFERASE, MITOCHONDRIAL-RELATED"/>
    <property type="match status" value="1"/>
</dbReference>
<keyword evidence="8" id="KW-1185">Reference proteome</keyword>
<dbReference type="PIRSF" id="PIRSF000456">
    <property type="entry name" value="UDP-GlcNAc_acltr"/>
    <property type="match status" value="1"/>
</dbReference>
<evidence type="ECO:0000256" key="3">
    <source>
        <dbReference type="ARBA" id="ARBA00022679"/>
    </source>
</evidence>
<keyword evidence="3 7" id="KW-0808">Transferase</keyword>
<sequence length="262" mass="27450">MISTTANVASNSIIASGAIIGANVRIGAFCIIDADVVIGEGTVVASHTVINGHTRIGCNNVIGQFSSIGEINQDLKYRGEPTSVVIGDGNQIGKNSTIHRGTLQGAQSTVIGNLNRLLCNVHIGHDCRVGNSILIGDNSGLAGHVVLGDFAEIGSMCAIHQFCVVGQGARVADQSGVVQDIPPYVCASGNHAVPQGFNALALAFVNASPPLRQILLSIHAKLFHDGVAIDEVKSEVLQLSAEYPLLCCFNEFFRLSTRGIIR</sequence>
<dbReference type="EC" id="2.3.1.129" evidence="7"/>
<dbReference type="OrthoDB" id="6493664at2"/>
<reference evidence="7 8" key="1">
    <citation type="journal article" date="2019" name="Environ. Microbiol.">
        <title>Species interactions and distinct microbial communities in high Arctic permafrost affected cryosols are associated with the CH4 and CO2 gas fluxes.</title>
        <authorList>
            <person name="Altshuler I."/>
            <person name="Hamel J."/>
            <person name="Turney S."/>
            <person name="Magnuson E."/>
            <person name="Levesque R."/>
            <person name="Greer C."/>
            <person name="Whyte L.G."/>
        </authorList>
    </citation>
    <scope>NUCLEOTIDE SEQUENCE [LARGE SCALE GENOMIC DNA]</scope>
    <source>
        <strain evidence="7 8">E4</strain>
    </source>
</reference>
<dbReference type="Proteomes" id="UP000317663">
    <property type="component" value="Unassembled WGS sequence"/>
</dbReference>
<evidence type="ECO:0000313" key="8">
    <source>
        <dbReference type="Proteomes" id="UP000317663"/>
    </source>
</evidence>
<keyword evidence="1" id="KW-0444">Lipid biosynthesis</keyword>
<evidence type="ECO:0000256" key="1">
    <source>
        <dbReference type="ARBA" id="ARBA00022516"/>
    </source>
</evidence>
<proteinExistence type="predicted"/>
<dbReference type="GO" id="GO:0016020">
    <property type="term" value="C:membrane"/>
    <property type="evidence" value="ECO:0007669"/>
    <property type="project" value="GOC"/>
</dbReference>
<keyword evidence="2" id="KW-0441">Lipid A biosynthesis</keyword>
<dbReference type="Pfam" id="PF00132">
    <property type="entry name" value="Hexapep"/>
    <property type="match status" value="1"/>
</dbReference>
<evidence type="ECO:0000259" key="6">
    <source>
        <dbReference type="Pfam" id="PF13720"/>
    </source>
</evidence>
<keyword evidence="4" id="KW-0443">Lipid metabolism</keyword>
<dbReference type="InterPro" id="IPR010137">
    <property type="entry name" value="Lipid_A_LpxA"/>
</dbReference>
<dbReference type="Gene3D" id="2.160.10.10">
    <property type="entry name" value="Hexapeptide repeat proteins"/>
    <property type="match status" value="1"/>
</dbReference>
<evidence type="ECO:0000313" key="7">
    <source>
        <dbReference type="EMBL" id="TPG64980.1"/>
    </source>
</evidence>
<dbReference type="InterPro" id="IPR011004">
    <property type="entry name" value="Trimer_LpxA-like_sf"/>
</dbReference>
<dbReference type="GO" id="GO:0008780">
    <property type="term" value="F:acyl-[acyl-carrier-protein]-UDP-N-acetylglucosamine O-acyltransferase activity"/>
    <property type="evidence" value="ECO:0007669"/>
    <property type="project" value="UniProtKB-EC"/>
</dbReference>
<dbReference type="InterPro" id="IPR001451">
    <property type="entry name" value="Hexapep"/>
</dbReference>
<dbReference type="GO" id="GO:0009245">
    <property type="term" value="P:lipid A biosynthetic process"/>
    <property type="evidence" value="ECO:0007669"/>
    <property type="project" value="UniProtKB-KW"/>
</dbReference>
<dbReference type="EMBL" id="RCZD01000001">
    <property type="protein sequence ID" value="TPG64980.1"/>
    <property type="molecule type" value="Genomic_DNA"/>
</dbReference>
<accession>A0A502GUS5</accession>
<dbReference type="Pfam" id="PF13720">
    <property type="entry name" value="Acetyltransf_11"/>
    <property type="match status" value="1"/>
</dbReference>
<evidence type="ECO:0000256" key="4">
    <source>
        <dbReference type="ARBA" id="ARBA00023098"/>
    </source>
</evidence>
<feature type="domain" description="UDP N-acetylglucosamine O-acyltransferase C-terminal" evidence="6">
    <location>
        <begin position="180"/>
        <end position="261"/>
    </location>
</feature>
<keyword evidence="5 7" id="KW-0012">Acyltransferase</keyword>
<dbReference type="NCBIfam" id="NF003657">
    <property type="entry name" value="PRK05289.1"/>
    <property type="match status" value="1"/>
</dbReference>